<dbReference type="Proteomes" id="UP000434276">
    <property type="component" value="Unassembled WGS sequence"/>
</dbReference>
<dbReference type="InterPro" id="IPR036047">
    <property type="entry name" value="F-box-like_dom_sf"/>
</dbReference>
<protein>
    <recommendedName>
        <fullName evidence="1">F-box domain-containing protein</fullName>
    </recommendedName>
</protein>
<dbReference type="PROSITE" id="PS50181">
    <property type="entry name" value="FBOX"/>
    <property type="match status" value="1"/>
</dbReference>
<dbReference type="InterPro" id="IPR001810">
    <property type="entry name" value="F-box_dom"/>
</dbReference>
<dbReference type="InterPro" id="IPR040275">
    <property type="entry name" value="At5g39450-like"/>
</dbReference>
<reference evidence="2 3" key="1">
    <citation type="submission" date="2019-12" db="EMBL/GenBank/DDBJ databases">
        <authorList>
            <person name="Jiao W.-B."/>
            <person name="Schneeberger K."/>
        </authorList>
    </citation>
    <scope>NUCLEOTIDE SEQUENCE [LARGE SCALE GENOMIC DNA]</scope>
    <source>
        <strain evidence="3">cv. C24</strain>
    </source>
</reference>
<evidence type="ECO:0000313" key="3">
    <source>
        <dbReference type="Proteomes" id="UP000434276"/>
    </source>
</evidence>
<organism evidence="2 3">
    <name type="scientific">Arabidopsis thaliana</name>
    <name type="common">Mouse-ear cress</name>
    <dbReference type="NCBI Taxonomy" id="3702"/>
    <lineage>
        <taxon>Eukaryota</taxon>
        <taxon>Viridiplantae</taxon>
        <taxon>Streptophyta</taxon>
        <taxon>Embryophyta</taxon>
        <taxon>Tracheophyta</taxon>
        <taxon>Spermatophyta</taxon>
        <taxon>Magnoliopsida</taxon>
        <taxon>eudicotyledons</taxon>
        <taxon>Gunneridae</taxon>
        <taxon>Pentapetalae</taxon>
        <taxon>rosids</taxon>
        <taxon>malvids</taxon>
        <taxon>Brassicales</taxon>
        <taxon>Brassicaceae</taxon>
        <taxon>Camelineae</taxon>
        <taxon>Arabidopsis</taxon>
    </lineage>
</organism>
<dbReference type="SUPFAM" id="SSF81383">
    <property type="entry name" value="F-box domain"/>
    <property type="match status" value="1"/>
</dbReference>
<dbReference type="OrthoDB" id="10551966at2759"/>
<dbReference type="EMBL" id="CACSHJ010000096">
    <property type="protein sequence ID" value="CAA0406323.1"/>
    <property type="molecule type" value="Genomic_DNA"/>
</dbReference>
<feature type="domain" description="F-box" evidence="1">
    <location>
        <begin position="92"/>
        <end position="138"/>
    </location>
</feature>
<dbReference type="PANTHER" id="PTHR31370:SF2">
    <property type="entry name" value="OS08G0105100 PROTEIN"/>
    <property type="match status" value="1"/>
</dbReference>
<proteinExistence type="predicted"/>
<evidence type="ECO:0000313" key="2">
    <source>
        <dbReference type="EMBL" id="CAA0406323.1"/>
    </source>
</evidence>
<dbReference type="AlphaFoldDB" id="A0A5S9YBL9"/>
<evidence type="ECO:0000259" key="1">
    <source>
        <dbReference type="PROSITE" id="PS50181"/>
    </source>
</evidence>
<sequence>MVLARLIFQATIYPIWLDKTGVSDISKLATQFGTLRLIDEAISGKLASYTSYEHLQLEALIAWFHHLQPKCSILLDTIISLACSTFPLKVGACLLLTLPEDVFSVISHFLSPSDICDIILCCKSLCALVDSEKTWLVQYEVVKVVKPLVGIWVQKNPEIGISYPLLDAG</sequence>
<name>A0A5S9YBL9_ARATH</name>
<gene>
    <name evidence="2" type="ORF">C24_LOCUS23932</name>
</gene>
<dbReference type="Pfam" id="PF00646">
    <property type="entry name" value="F-box"/>
    <property type="match status" value="1"/>
</dbReference>
<accession>A0A5S9YBL9</accession>
<dbReference type="ExpressionAtlas" id="A0A5S9YBL9">
    <property type="expression patterns" value="baseline"/>
</dbReference>
<dbReference type="PANTHER" id="PTHR31370">
    <property type="entry name" value="F-BOX PROTEIN FAMILY-LIKE"/>
    <property type="match status" value="1"/>
</dbReference>